<keyword evidence="2" id="KW-1185">Reference proteome</keyword>
<accession>E0U7G5</accession>
<dbReference type="InterPro" id="IPR018028">
    <property type="entry name" value="Catalase"/>
</dbReference>
<sequence length="398" mass="45710">MNLFTEYPEKNEQELNNLVIEQVKKQIQKLYGDKPSAKRDTHAKTHGAIKGSLEIFDFDEEAIKRQLVQTIELSADKIKSLSLKQGLLAQAKQYPVWIRFANGRTTVENDYVADTRSMSVKIIGVEGERLKTSHELRTQDIITQNTEIFFIKNIQYYYEFFKSVVDSPKAALIWLLTHPQQFLALQKMTGPTPKSLLTEKYWSGSAFSLGLKSDFDESKPGHVPVEYPAVVKFAFTPVSPQAPHEAIPFQSRAGIPKLPFIDRAKALGFSKDQPDNYYRDDLIQKLKKPDAQYCWDFGIQFQANTQMSIDDVTVLWPEEQSQFFTVGRLTVNHQIMDSQEQLKFGENIQISIWNGLTVHRPVGALNRLRSLVYPIVADYRHQRNNVNYQEPTGDEIFN</sequence>
<reference evidence="2" key="1">
    <citation type="journal article" date="2011" name="MBio">
        <title>Novel metabolic attributes of the genus Cyanothece, comprising a group of unicellular nitrogen-fixing Cyanobacteria.</title>
        <authorList>
            <person name="Bandyopadhyay A."/>
            <person name="Elvitigala T."/>
            <person name="Welsh E."/>
            <person name="Stockel J."/>
            <person name="Liberton M."/>
            <person name="Min H."/>
            <person name="Sherman L.A."/>
            <person name="Pakrasi H.B."/>
        </authorList>
    </citation>
    <scope>NUCLEOTIDE SEQUENCE [LARGE SCALE GENOMIC DNA]</scope>
    <source>
        <strain evidence="2">PCC 7822</strain>
    </source>
</reference>
<dbReference type="HOGENOM" id="CLU_046417_0_0_3"/>
<evidence type="ECO:0008006" key="3">
    <source>
        <dbReference type="Google" id="ProtNLM"/>
    </source>
</evidence>
<dbReference type="GO" id="GO:0020037">
    <property type="term" value="F:heme binding"/>
    <property type="evidence" value="ECO:0007669"/>
    <property type="project" value="InterPro"/>
</dbReference>
<dbReference type="STRING" id="497965.Cyan7822_1671"/>
<gene>
    <name evidence="1" type="ordered locus">Cyan7822_1671</name>
</gene>
<name>E0U7G5_GLOV7</name>
<dbReference type="AlphaFoldDB" id="E0U7G5"/>
<dbReference type="SUPFAM" id="SSF56634">
    <property type="entry name" value="Heme-dependent catalase-like"/>
    <property type="match status" value="1"/>
</dbReference>
<organism evidence="1 2">
    <name type="scientific">Gloeothece verrucosa (strain PCC 7822)</name>
    <name type="common">Cyanothece sp. (strain PCC 7822)</name>
    <dbReference type="NCBI Taxonomy" id="497965"/>
    <lineage>
        <taxon>Bacteria</taxon>
        <taxon>Bacillati</taxon>
        <taxon>Cyanobacteriota</taxon>
        <taxon>Cyanophyceae</taxon>
        <taxon>Oscillatoriophycideae</taxon>
        <taxon>Chroococcales</taxon>
        <taxon>Aphanothecaceae</taxon>
        <taxon>Gloeothece</taxon>
        <taxon>Gloeothece verrucosa</taxon>
    </lineage>
</organism>
<dbReference type="GO" id="GO:0004096">
    <property type="term" value="F:catalase activity"/>
    <property type="evidence" value="ECO:0007669"/>
    <property type="project" value="InterPro"/>
</dbReference>
<dbReference type="EMBL" id="CP002198">
    <property type="protein sequence ID" value="ADN13661.1"/>
    <property type="molecule type" value="Genomic_DNA"/>
</dbReference>
<evidence type="ECO:0000313" key="1">
    <source>
        <dbReference type="EMBL" id="ADN13661.1"/>
    </source>
</evidence>
<evidence type="ECO:0000313" key="2">
    <source>
        <dbReference type="Proteomes" id="UP000008206"/>
    </source>
</evidence>
<dbReference type="RefSeq" id="WP_013321768.1">
    <property type="nucleotide sequence ID" value="NC_014501.1"/>
</dbReference>
<dbReference type="OrthoDB" id="336698at2"/>
<dbReference type="GO" id="GO:0006979">
    <property type="term" value="P:response to oxidative stress"/>
    <property type="evidence" value="ECO:0007669"/>
    <property type="project" value="InterPro"/>
</dbReference>
<proteinExistence type="predicted"/>
<protein>
    <recommendedName>
        <fullName evidence="3">Catalase</fullName>
    </recommendedName>
</protein>
<dbReference type="KEGG" id="cyj:Cyan7822_1671"/>
<dbReference type="Gene3D" id="2.40.180.10">
    <property type="entry name" value="Catalase core domain"/>
    <property type="match status" value="1"/>
</dbReference>
<dbReference type="PROSITE" id="PS51402">
    <property type="entry name" value="CATALASE_3"/>
    <property type="match status" value="1"/>
</dbReference>
<dbReference type="Proteomes" id="UP000008206">
    <property type="component" value="Chromosome"/>
</dbReference>
<dbReference type="eggNOG" id="COG0753">
    <property type="taxonomic scope" value="Bacteria"/>
</dbReference>
<dbReference type="InterPro" id="IPR020835">
    <property type="entry name" value="Catalase_sf"/>
</dbReference>